<dbReference type="Pfam" id="PF00082">
    <property type="entry name" value="Peptidase_S8"/>
    <property type="match status" value="1"/>
</dbReference>
<comment type="caution">
    <text evidence="9">The sequence shown here is derived from an EMBL/GenBank/DDBJ whole genome shotgun (WGS) entry which is preliminary data.</text>
</comment>
<evidence type="ECO:0000313" key="9">
    <source>
        <dbReference type="EMBL" id="GAA4604131.1"/>
    </source>
</evidence>
<name>A0ABP8TEL6_9ACTN</name>
<evidence type="ECO:0000256" key="5">
    <source>
        <dbReference type="PROSITE-ProRule" id="PRU01240"/>
    </source>
</evidence>
<dbReference type="InterPro" id="IPR036852">
    <property type="entry name" value="Peptidase_S8/S53_dom_sf"/>
</dbReference>
<gene>
    <name evidence="9" type="ORF">GCM10023195_14010</name>
</gene>
<evidence type="ECO:0000256" key="1">
    <source>
        <dbReference type="ARBA" id="ARBA00011073"/>
    </source>
</evidence>
<keyword evidence="6" id="KW-1133">Transmembrane helix</keyword>
<feature type="signal peptide" evidence="7">
    <location>
        <begin position="1"/>
        <end position="35"/>
    </location>
</feature>
<dbReference type="PANTHER" id="PTHR43806:SF11">
    <property type="entry name" value="CEREVISIN-RELATED"/>
    <property type="match status" value="1"/>
</dbReference>
<proteinExistence type="inferred from homology"/>
<reference evidence="10" key="1">
    <citation type="journal article" date="2019" name="Int. J. Syst. Evol. Microbiol.">
        <title>The Global Catalogue of Microorganisms (GCM) 10K type strain sequencing project: providing services to taxonomists for standard genome sequencing and annotation.</title>
        <authorList>
            <consortium name="The Broad Institute Genomics Platform"/>
            <consortium name="The Broad Institute Genome Sequencing Center for Infectious Disease"/>
            <person name="Wu L."/>
            <person name="Ma J."/>
        </authorList>
    </citation>
    <scope>NUCLEOTIDE SEQUENCE [LARGE SCALE GENOMIC DNA]</scope>
    <source>
        <strain evidence="10">JCM 17938</strain>
    </source>
</reference>
<comment type="caution">
    <text evidence="5">Lacks conserved residue(s) required for the propagation of feature annotation.</text>
</comment>
<protein>
    <recommendedName>
        <fullName evidence="8">Peptidase S8/S53 domain-containing protein</fullName>
    </recommendedName>
</protein>
<accession>A0ABP8TEL6</accession>
<dbReference type="InterPro" id="IPR050131">
    <property type="entry name" value="Peptidase_S8_subtilisin-like"/>
</dbReference>
<evidence type="ECO:0000256" key="7">
    <source>
        <dbReference type="SAM" id="SignalP"/>
    </source>
</evidence>
<sequence length="399" mass="41247">MLTGHRMSGRGRRRAAVALAGLVFAAAGAPRPAHAAAADTLQERLMAETLLAQDVTKGKGVTVAVLSSGVDPHVRPRSGALRPGTDLVGLPHPKPVEGTLIASFLGGSRSSSGVPGVAPAADILPVRVEPDRDDHGAKDWWGLNNLCDVITRGIRYAVDHGAGVVLVATACYAYDTRQMDAALDRARSRNVVVVAPNRPTVYGDPPPLPAAVPGVIGVGTLAKDGSRWSRYALKTSVTLVSAPGTRTPTTGPDGRPWEFWGPEPAAAWVAGTVALVRSKFPQLSPAQVAQAIADSAHHPKGGYNADLGFGVVSPVRALIAAEKIRRQWVSPTAPGVADGVHFGGRPGTIGAARHDPALLAGLGGLILVSVGALVAAVFRLRAGRRGTRATTSRPWSTTA</sequence>
<evidence type="ECO:0000256" key="3">
    <source>
        <dbReference type="ARBA" id="ARBA00022801"/>
    </source>
</evidence>
<feature type="transmembrane region" description="Helical" evidence="6">
    <location>
        <begin position="357"/>
        <end position="378"/>
    </location>
</feature>
<dbReference type="RefSeq" id="WP_345350117.1">
    <property type="nucleotide sequence ID" value="NZ_BAABHJ010000003.1"/>
</dbReference>
<feature type="chain" id="PRO_5045203545" description="Peptidase S8/S53 domain-containing protein" evidence="7">
    <location>
        <begin position="36"/>
        <end position="399"/>
    </location>
</feature>
<dbReference type="PANTHER" id="PTHR43806">
    <property type="entry name" value="PEPTIDASE S8"/>
    <property type="match status" value="1"/>
</dbReference>
<dbReference type="SUPFAM" id="SSF52743">
    <property type="entry name" value="Subtilisin-like"/>
    <property type="match status" value="1"/>
</dbReference>
<dbReference type="PROSITE" id="PS51892">
    <property type="entry name" value="SUBTILASE"/>
    <property type="match status" value="1"/>
</dbReference>
<keyword evidence="3" id="KW-0378">Hydrolase</keyword>
<dbReference type="Gene3D" id="3.40.50.200">
    <property type="entry name" value="Peptidase S8/S53 domain"/>
    <property type="match status" value="1"/>
</dbReference>
<evidence type="ECO:0000259" key="8">
    <source>
        <dbReference type="Pfam" id="PF00082"/>
    </source>
</evidence>
<evidence type="ECO:0000313" key="10">
    <source>
        <dbReference type="Proteomes" id="UP001500212"/>
    </source>
</evidence>
<comment type="similarity">
    <text evidence="1 5">Belongs to the peptidase S8 family.</text>
</comment>
<dbReference type="Proteomes" id="UP001500212">
    <property type="component" value="Unassembled WGS sequence"/>
</dbReference>
<feature type="domain" description="Peptidase S8/S53" evidence="8">
    <location>
        <begin position="58"/>
        <end position="310"/>
    </location>
</feature>
<dbReference type="InterPro" id="IPR000209">
    <property type="entry name" value="Peptidase_S8/S53_dom"/>
</dbReference>
<keyword evidence="6" id="KW-0472">Membrane</keyword>
<organism evidence="9 10">
    <name type="scientific">Actinoallomurus liliacearum</name>
    <dbReference type="NCBI Taxonomy" id="1080073"/>
    <lineage>
        <taxon>Bacteria</taxon>
        <taxon>Bacillati</taxon>
        <taxon>Actinomycetota</taxon>
        <taxon>Actinomycetes</taxon>
        <taxon>Streptosporangiales</taxon>
        <taxon>Thermomonosporaceae</taxon>
        <taxon>Actinoallomurus</taxon>
    </lineage>
</organism>
<keyword evidence="2" id="KW-0645">Protease</keyword>
<dbReference type="EMBL" id="BAABHJ010000003">
    <property type="protein sequence ID" value="GAA4604131.1"/>
    <property type="molecule type" value="Genomic_DNA"/>
</dbReference>
<keyword evidence="4" id="KW-0720">Serine protease</keyword>
<evidence type="ECO:0000256" key="6">
    <source>
        <dbReference type="SAM" id="Phobius"/>
    </source>
</evidence>
<evidence type="ECO:0000256" key="2">
    <source>
        <dbReference type="ARBA" id="ARBA00022670"/>
    </source>
</evidence>
<keyword evidence="7" id="KW-0732">Signal</keyword>
<evidence type="ECO:0000256" key="4">
    <source>
        <dbReference type="ARBA" id="ARBA00022825"/>
    </source>
</evidence>
<keyword evidence="6" id="KW-0812">Transmembrane</keyword>
<keyword evidence="10" id="KW-1185">Reference proteome</keyword>